<proteinExistence type="predicted"/>
<dbReference type="EMBL" id="JH658387">
    <property type="protein sequence ID" value="EXK86042.1"/>
    <property type="molecule type" value="Genomic_DNA"/>
</dbReference>
<evidence type="ECO:0000313" key="3">
    <source>
        <dbReference type="Proteomes" id="UP000030663"/>
    </source>
</evidence>
<reference evidence="2 3" key="1">
    <citation type="submission" date="2011-11" db="EMBL/GenBank/DDBJ databases">
        <title>The Genome Sequence of Fusarium oxysporum PHW815.</title>
        <authorList>
            <consortium name="The Broad Institute Genome Sequencing Platform"/>
            <person name="Ma L.-J."/>
            <person name="Gale L.R."/>
            <person name="Schwartz D.C."/>
            <person name="Zhou S."/>
            <person name="Corby-Kistler H."/>
            <person name="Young S.K."/>
            <person name="Zeng Q."/>
            <person name="Gargeya S."/>
            <person name="Fitzgerald M."/>
            <person name="Haas B."/>
            <person name="Abouelleil A."/>
            <person name="Alvarado L."/>
            <person name="Arachchi H.M."/>
            <person name="Berlin A."/>
            <person name="Brown A."/>
            <person name="Chapman S.B."/>
            <person name="Chen Z."/>
            <person name="Dunbar C."/>
            <person name="Freedman E."/>
            <person name="Gearin G."/>
            <person name="Goldberg J."/>
            <person name="Griggs A."/>
            <person name="Gujja S."/>
            <person name="Heiman D."/>
            <person name="Howarth C."/>
            <person name="Larson L."/>
            <person name="Lui A."/>
            <person name="MacDonald P.J.P."/>
            <person name="Montmayeur A."/>
            <person name="Murphy C."/>
            <person name="Neiman D."/>
            <person name="Pearson M."/>
            <person name="Priest M."/>
            <person name="Roberts A."/>
            <person name="Saif S."/>
            <person name="Shea T."/>
            <person name="Shenoy N."/>
            <person name="Sisk P."/>
            <person name="Stolte C."/>
            <person name="Sykes S."/>
            <person name="Wortman J."/>
            <person name="Nusbaum C."/>
            <person name="Birren B."/>
        </authorList>
    </citation>
    <scope>NUCLEOTIDE SEQUENCE [LARGE SCALE GENOMIC DNA]</scope>
    <source>
        <strain evidence="2 3">54005</strain>
    </source>
</reference>
<feature type="chain" id="PRO_5004939605" evidence="1">
    <location>
        <begin position="18"/>
        <end position="56"/>
    </location>
</feature>
<dbReference type="Proteomes" id="UP000030663">
    <property type="component" value="Unassembled WGS sequence"/>
</dbReference>
<evidence type="ECO:0000313" key="2">
    <source>
        <dbReference type="EMBL" id="EXK86042.1"/>
    </source>
</evidence>
<dbReference type="HOGENOM" id="CLU_3014249_0_0_1"/>
<name>X0CU73_FUSOX</name>
<keyword evidence="1" id="KW-0732">Signal</keyword>
<dbReference type="AlphaFoldDB" id="X0CU73"/>
<evidence type="ECO:0000256" key="1">
    <source>
        <dbReference type="SAM" id="SignalP"/>
    </source>
</evidence>
<feature type="signal peptide" evidence="1">
    <location>
        <begin position="1"/>
        <end position="17"/>
    </location>
</feature>
<keyword evidence="3" id="KW-1185">Reference proteome</keyword>
<gene>
    <name evidence="2" type="ORF">FOQG_10091</name>
</gene>
<accession>X0CU73</accession>
<organism evidence="2 3">
    <name type="scientific">Fusarium oxysporum f. sp. raphani 54005</name>
    <dbReference type="NCBI Taxonomy" id="1089458"/>
    <lineage>
        <taxon>Eukaryota</taxon>
        <taxon>Fungi</taxon>
        <taxon>Dikarya</taxon>
        <taxon>Ascomycota</taxon>
        <taxon>Pezizomycotina</taxon>
        <taxon>Sordariomycetes</taxon>
        <taxon>Hypocreomycetidae</taxon>
        <taxon>Hypocreales</taxon>
        <taxon>Nectriaceae</taxon>
        <taxon>Fusarium</taxon>
        <taxon>Fusarium oxysporum species complex</taxon>
    </lineage>
</organism>
<protein>
    <submittedName>
        <fullName evidence="2">Uncharacterized protein</fullName>
    </submittedName>
</protein>
<sequence>MKFSTVSTLFLTQGIIAMPWFSAKSKAAGDEITMPRTRIATVTIARLAERTSGPVG</sequence>